<dbReference type="SUPFAM" id="SSF56801">
    <property type="entry name" value="Acetyl-CoA synthetase-like"/>
    <property type="match status" value="1"/>
</dbReference>
<evidence type="ECO:0000313" key="2">
    <source>
        <dbReference type="EMBL" id="EHQ07101.1"/>
    </source>
</evidence>
<protein>
    <submittedName>
        <fullName evidence="2">AMP-dependent synthetase and ligase</fullName>
    </submittedName>
</protein>
<evidence type="ECO:0000313" key="3">
    <source>
        <dbReference type="Proteomes" id="UP000005737"/>
    </source>
</evidence>
<dbReference type="STRING" id="183.GCA_002009735_01469"/>
<keyword evidence="2" id="KW-0436">Ligase</keyword>
<dbReference type="Proteomes" id="UP000005737">
    <property type="component" value="Unassembled WGS sequence"/>
</dbReference>
<dbReference type="InterPro" id="IPR000873">
    <property type="entry name" value="AMP-dep_synth/lig_dom"/>
</dbReference>
<dbReference type="PANTHER" id="PTHR43813">
    <property type="entry name" value="ACYL-ACTIVATING ENZYME 16, CHLOROPLASTIC-RELATED"/>
    <property type="match status" value="1"/>
</dbReference>
<dbReference type="InterPro" id="IPR042099">
    <property type="entry name" value="ANL_N_sf"/>
</dbReference>
<dbReference type="Pfam" id="PF23562">
    <property type="entry name" value="AMP-binding_C_3"/>
    <property type="match status" value="1"/>
</dbReference>
<proteinExistence type="predicted"/>
<dbReference type="RefSeq" id="WP_002772826.1">
    <property type="nucleotide sequence ID" value="NZ_JH597773.1"/>
</dbReference>
<reference evidence="2 3" key="1">
    <citation type="submission" date="2011-10" db="EMBL/GenBank/DDBJ databases">
        <title>The Improved High-Quality Draft genome of Leptonema illini DSM 21528.</title>
        <authorList>
            <consortium name="US DOE Joint Genome Institute (JGI-PGF)"/>
            <person name="Lucas S."/>
            <person name="Copeland A."/>
            <person name="Lapidus A."/>
            <person name="Glavina del Rio T."/>
            <person name="Dalin E."/>
            <person name="Tice H."/>
            <person name="Bruce D."/>
            <person name="Goodwin L."/>
            <person name="Pitluck S."/>
            <person name="Peters L."/>
            <person name="Mikhailova N."/>
            <person name="Held B."/>
            <person name="Kyrpides N."/>
            <person name="Mavromatis K."/>
            <person name="Ivanova N."/>
            <person name="Markowitz V."/>
            <person name="Cheng J.-F."/>
            <person name="Hugenholtz P."/>
            <person name="Woyke T."/>
            <person name="Wu D."/>
            <person name="Gronow S."/>
            <person name="Wellnitz S."/>
            <person name="Brambilla E.-M."/>
            <person name="Klenk H.-P."/>
            <person name="Eisen J.A."/>
        </authorList>
    </citation>
    <scope>NUCLEOTIDE SEQUENCE [LARGE SCALE GENOMIC DNA]</scope>
    <source>
        <strain evidence="2 3">DSM 21528</strain>
    </source>
</reference>
<dbReference type="Gene3D" id="3.40.50.12780">
    <property type="entry name" value="N-terminal domain of ligase-like"/>
    <property type="match status" value="2"/>
</dbReference>
<feature type="domain" description="AMP-dependent synthetase/ligase" evidence="1">
    <location>
        <begin position="37"/>
        <end position="464"/>
    </location>
</feature>
<gene>
    <name evidence="2" type="ORF">Lepil_2426</name>
</gene>
<dbReference type="Pfam" id="PF00501">
    <property type="entry name" value="AMP-binding"/>
    <property type="match status" value="1"/>
</dbReference>
<evidence type="ECO:0000259" key="1">
    <source>
        <dbReference type="Pfam" id="PF00501"/>
    </source>
</evidence>
<dbReference type="PROSITE" id="PS00455">
    <property type="entry name" value="AMP_BINDING"/>
    <property type="match status" value="1"/>
</dbReference>
<dbReference type="InterPro" id="IPR020845">
    <property type="entry name" value="AMP-binding_CS"/>
</dbReference>
<dbReference type="EMBL" id="JH597773">
    <property type="protein sequence ID" value="EHQ07101.1"/>
    <property type="molecule type" value="Genomic_DNA"/>
</dbReference>
<accession>H2CJE4</accession>
<sequence>MPEETNKPQIIYDLLESGVHANPDGPTFLRRRPGSDNSFHSYTYTELKTMTDQLIAGWVSSGLKSGDRVLLLCDPSSYWFVTDTSILSVGAVSVPRATDVTDDDILYIANHSEASLAVVQTVKTAEKLRRLADKLPTIKRIIVMEDANFNLLEGPDTLASVMQAGVKALAADANLVQRTLAGVDGSALATLIYTSGTTGAPKGVMLSQKGWITAVLNTLPRTGFQKGDRALSLLPPWHAFERGVEYAVVYLGLAFMVSDISCLRDDLKWHRPTIFPSVPRIWESVYNGILAKVKKESALKQAVFNAGLSIGASYNRWKARAFGYRLQIERPATIVSMIERLAAWCVLLVMGPLRGLSLLIFRPIRQALGGQIKFSVSGGSALPGVVDRFLSAIGLTVLEGYGMTETSAVISIRNRNRPTPGTVGTPIGGYTIRLKNEQGHDVSHIPGAKGTLWVKSDQILTGYYRRPELNEVVFDKEGFFDTGDLMLLTHRGELMFAGRSKDTIALAGGENIEPVPIEDYLLESEFIDQVMVVGDERKTLGALIVPAFDRLKEHLPSLPDSRERWNENLAVRALFQSELGRLINHNKGFKAFEHIPKDCFYIVPRQFDLETEMTRTLKMKRPVIKDHFAREIDEMYGRSRTGA</sequence>
<dbReference type="AlphaFoldDB" id="H2CJE4"/>
<dbReference type="PANTHER" id="PTHR43813:SF1">
    <property type="entry name" value="ACYL-ACTIVATING ENZYME 16, CHLOROPLASTIC-RELATED"/>
    <property type="match status" value="1"/>
</dbReference>
<keyword evidence="3" id="KW-1185">Reference proteome</keyword>
<name>H2CJE4_9LEPT</name>
<dbReference type="HOGENOM" id="CLU_000022_45_5_12"/>
<organism evidence="2 3">
    <name type="scientific">Leptonema illini DSM 21528</name>
    <dbReference type="NCBI Taxonomy" id="929563"/>
    <lineage>
        <taxon>Bacteria</taxon>
        <taxon>Pseudomonadati</taxon>
        <taxon>Spirochaetota</taxon>
        <taxon>Spirochaetia</taxon>
        <taxon>Leptospirales</taxon>
        <taxon>Leptospiraceae</taxon>
        <taxon>Leptonema</taxon>
    </lineage>
</organism>
<dbReference type="GO" id="GO:0016874">
    <property type="term" value="F:ligase activity"/>
    <property type="evidence" value="ECO:0007669"/>
    <property type="project" value="UniProtKB-KW"/>
</dbReference>
<dbReference type="InterPro" id="IPR052987">
    <property type="entry name" value="Chloroplast_AMP-bd_Enzymes"/>
</dbReference>